<feature type="transmembrane region" description="Helical" evidence="7">
    <location>
        <begin position="103"/>
        <end position="123"/>
    </location>
</feature>
<dbReference type="Gene3D" id="1.10.3720.10">
    <property type="entry name" value="MetI-like"/>
    <property type="match status" value="1"/>
</dbReference>
<comment type="similarity">
    <text evidence="7">Belongs to the binding-protein-dependent transport system permease family.</text>
</comment>
<keyword evidence="10" id="KW-1185">Reference proteome</keyword>
<evidence type="ECO:0000259" key="8">
    <source>
        <dbReference type="PROSITE" id="PS50928"/>
    </source>
</evidence>
<dbReference type="InterPro" id="IPR000515">
    <property type="entry name" value="MetI-like"/>
</dbReference>
<comment type="subcellular location">
    <subcellularLocation>
        <location evidence="1 7">Cell membrane</location>
        <topology evidence="1 7">Multi-pass membrane protein</topology>
    </subcellularLocation>
</comment>
<dbReference type="InterPro" id="IPR045621">
    <property type="entry name" value="BPD_transp_1_N"/>
</dbReference>
<evidence type="ECO:0000313" key="10">
    <source>
        <dbReference type="Proteomes" id="UP001243009"/>
    </source>
</evidence>
<organism evidence="9 10">
    <name type="scientific">Paracraurococcus lichenis</name>
    <dbReference type="NCBI Taxonomy" id="3064888"/>
    <lineage>
        <taxon>Bacteria</taxon>
        <taxon>Pseudomonadati</taxon>
        <taxon>Pseudomonadota</taxon>
        <taxon>Alphaproteobacteria</taxon>
        <taxon>Acetobacterales</taxon>
        <taxon>Roseomonadaceae</taxon>
        <taxon>Paracraurococcus</taxon>
    </lineage>
</organism>
<evidence type="ECO:0000256" key="7">
    <source>
        <dbReference type="RuleBase" id="RU363032"/>
    </source>
</evidence>
<gene>
    <name evidence="9" type="ORF">Q7A36_30235</name>
</gene>
<keyword evidence="5 7" id="KW-1133">Transmembrane helix</keyword>
<keyword evidence="3" id="KW-1003">Cell membrane</keyword>
<dbReference type="InterPro" id="IPR035906">
    <property type="entry name" value="MetI-like_sf"/>
</dbReference>
<sequence length="317" mass="33620">MRVLTWLLVRTGSAAFMLLLGSLVVFLLMHAVPGDAALAALGDQASPQAIADFRRLHHLDDPLAVQFLAWMRGALHGDLGTSISLAGGFSTASLVARALPNTLFIGAYALALALAISITAGSIAASRHGRVEDVLATSGAIVTISMPDFWLGYVLVLVFSLELGWFPAYGFTRPGESVAGALHSGFLPALAIAVPMAGIFSRMLRATLLETFRRAYVTSARAMGFGRFFVFWHYVFRNALIPYVTAVGLQARYLLGGVVVVERVFGVPGIGSVMVDGAFARDISVVQGCAVVFLLIVILVNLVVDLVCGLLDPRTAA</sequence>
<evidence type="ECO:0000256" key="6">
    <source>
        <dbReference type="ARBA" id="ARBA00023136"/>
    </source>
</evidence>
<evidence type="ECO:0000256" key="2">
    <source>
        <dbReference type="ARBA" id="ARBA00022448"/>
    </source>
</evidence>
<dbReference type="Pfam" id="PF00528">
    <property type="entry name" value="BPD_transp_1"/>
    <property type="match status" value="1"/>
</dbReference>
<dbReference type="EMBL" id="JAUTWS010000054">
    <property type="protein sequence ID" value="MDO9712652.1"/>
    <property type="molecule type" value="Genomic_DNA"/>
</dbReference>
<proteinExistence type="inferred from homology"/>
<evidence type="ECO:0000256" key="4">
    <source>
        <dbReference type="ARBA" id="ARBA00022692"/>
    </source>
</evidence>
<dbReference type="SUPFAM" id="SSF161098">
    <property type="entry name" value="MetI-like"/>
    <property type="match status" value="1"/>
</dbReference>
<evidence type="ECO:0000256" key="3">
    <source>
        <dbReference type="ARBA" id="ARBA00022475"/>
    </source>
</evidence>
<evidence type="ECO:0000313" key="9">
    <source>
        <dbReference type="EMBL" id="MDO9712652.1"/>
    </source>
</evidence>
<evidence type="ECO:0000256" key="1">
    <source>
        <dbReference type="ARBA" id="ARBA00004651"/>
    </source>
</evidence>
<keyword evidence="4 7" id="KW-0812">Transmembrane</keyword>
<feature type="transmembrane region" description="Helical" evidence="7">
    <location>
        <begin position="135"/>
        <end position="161"/>
    </location>
</feature>
<feature type="transmembrane region" description="Helical" evidence="7">
    <location>
        <begin position="7"/>
        <end position="29"/>
    </location>
</feature>
<dbReference type="CDD" id="cd06261">
    <property type="entry name" value="TM_PBP2"/>
    <property type="match status" value="1"/>
</dbReference>
<name>A0ABT9E8X6_9PROT</name>
<dbReference type="Pfam" id="PF19300">
    <property type="entry name" value="BPD_transp_1_N"/>
    <property type="match status" value="1"/>
</dbReference>
<feature type="transmembrane region" description="Helical" evidence="7">
    <location>
        <begin position="181"/>
        <end position="203"/>
    </location>
</feature>
<feature type="domain" description="ABC transmembrane type-1" evidence="8">
    <location>
        <begin position="99"/>
        <end position="304"/>
    </location>
</feature>
<keyword evidence="6 7" id="KW-0472">Membrane</keyword>
<feature type="transmembrane region" description="Helical" evidence="7">
    <location>
        <begin position="215"/>
        <end position="234"/>
    </location>
</feature>
<evidence type="ECO:0000256" key="5">
    <source>
        <dbReference type="ARBA" id="ARBA00022989"/>
    </source>
</evidence>
<dbReference type="Proteomes" id="UP001243009">
    <property type="component" value="Unassembled WGS sequence"/>
</dbReference>
<dbReference type="PROSITE" id="PS50928">
    <property type="entry name" value="ABC_TM1"/>
    <property type="match status" value="1"/>
</dbReference>
<accession>A0ABT9E8X6</accession>
<feature type="transmembrane region" description="Helical" evidence="7">
    <location>
        <begin position="282"/>
        <end position="304"/>
    </location>
</feature>
<dbReference type="RefSeq" id="WP_305107509.1">
    <property type="nucleotide sequence ID" value="NZ_JAUTWS010000054.1"/>
</dbReference>
<comment type="caution">
    <text evidence="9">The sequence shown here is derived from an EMBL/GenBank/DDBJ whole genome shotgun (WGS) entry which is preliminary data.</text>
</comment>
<keyword evidence="2 7" id="KW-0813">Transport</keyword>
<dbReference type="PANTHER" id="PTHR43163">
    <property type="entry name" value="DIPEPTIDE TRANSPORT SYSTEM PERMEASE PROTEIN DPPB-RELATED"/>
    <property type="match status" value="1"/>
</dbReference>
<dbReference type="PANTHER" id="PTHR43163:SF6">
    <property type="entry name" value="DIPEPTIDE TRANSPORT SYSTEM PERMEASE PROTEIN DPPB-RELATED"/>
    <property type="match status" value="1"/>
</dbReference>
<protein>
    <submittedName>
        <fullName evidence="9">ABC transporter permease</fullName>
    </submittedName>
</protein>
<reference evidence="9 10" key="1">
    <citation type="submission" date="2023-08" db="EMBL/GenBank/DDBJ databases">
        <title>The draft genome sequence of Paracraurococcus sp. LOR1-02.</title>
        <authorList>
            <person name="Kingkaew E."/>
            <person name="Tanasupawat S."/>
        </authorList>
    </citation>
    <scope>NUCLEOTIDE SEQUENCE [LARGE SCALE GENOMIC DNA]</scope>
    <source>
        <strain evidence="9 10">LOR1-02</strain>
    </source>
</reference>